<comment type="catalytic activity">
    <reaction evidence="15">
        <text>a di-trans,poly-cis-dolichyl diphosphooligosaccharide + L-asparaginyl-[protein] = N(4)-(oligosaccharide-(1-&gt;4)-N-acetyl-beta-D-glucosaminyl-(1-&gt;4)-N-acetyl-beta-D-glucosaminyl)-L-asparaginyl-[protein] + a di-trans,poly-cis-dolichyl diphosphate + H(+)</text>
        <dbReference type="Rhea" id="RHEA:22980"/>
        <dbReference type="Rhea" id="RHEA-COMP:12804"/>
        <dbReference type="Rhea" id="RHEA-COMP:12805"/>
        <dbReference type="Rhea" id="RHEA-COMP:19506"/>
        <dbReference type="Rhea" id="RHEA-COMP:19509"/>
        <dbReference type="ChEBI" id="CHEBI:15378"/>
        <dbReference type="ChEBI" id="CHEBI:50347"/>
        <dbReference type="ChEBI" id="CHEBI:57497"/>
        <dbReference type="ChEBI" id="CHEBI:57570"/>
        <dbReference type="ChEBI" id="CHEBI:132529"/>
        <dbReference type="EC" id="2.4.99.18"/>
    </reaction>
</comment>
<dbReference type="Gene3D" id="3.40.50.12610">
    <property type="match status" value="1"/>
</dbReference>
<evidence type="ECO:0000256" key="10">
    <source>
        <dbReference type="ARBA" id="ARBA00022723"/>
    </source>
</evidence>
<evidence type="ECO:0000256" key="16">
    <source>
        <dbReference type="SAM" id="MobiDB-lite"/>
    </source>
</evidence>
<evidence type="ECO:0000256" key="11">
    <source>
        <dbReference type="ARBA" id="ARBA00022842"/>
    </source>
</evidence>
<evidence type="ECO:0000259" key="19">
    <source>
        <dbReference type="Pfam" id="PF21436"/>
    </source>
</evidence>
<evidence type="ECO:0000256" key="9">
    <source>
        <dbReference type="ARBA" id="ARBA00022692"/>
    </source>
</evidence>
<dbReference type="Pfam" id="PF02516">
    <property type="entry name" value="STT3"/>
    <property type="match status" value="1"/>
</dbReference>
<evidence type="ECO:0000256" key="12">
    <source>
        <dbReference type="ARBA" id="ARBA00022989"/>
    </source>
</evidence>
<organism evidence="20 21">
    <name type="scientific">Trypanosoma brucei equiperdum</name>
    <dbReference type="NCBI Taxonomy" id="630700"/>
    <lineage>
        <taxon>Eukaryota</taxon>
        <taxon>Discoba</taxon>
        <taxon>Euglenozoa</taxon>
        <taxon>Kinetoplastea</taxon>
        <taxon>Metakinetoplastina</taxon>
        <taxon>Trypanosomatida</taxon>
        <taxon>Trypanosomatidae</taxon>
        <taxon>Trypanosoma</taxon>
    </lineage>
</organism>
<feature type="transmembrane region" description="Helical" evidence="17">
    <location>
        <begin position="177"/>
        <end position="195"/>
    </location>
</feature>
<comment type="cofactor">
    <cofactor evidence="2">
        <name>Mg(2+)</name>
        <dbReference type="ChEBI" id="CHEBI:18420"/>
    </cofactor>
</comment>
<dbReference type="GO" id="GO:0004579">
    <property type="term" value="F:dolichyl-diphosphooligosaccharide-protein glycotransferase activity"/>
    <property type="evidence" value="ECO:0007669"/>
    <property type="project" value="UniProtKB-EC"/>
</dbReference>
<evidence type="ECO:0000313" key="21">
    <source>
        <dbReference type="Proteomes" id="UP000266743"/>
    </source>
</evidence>
<dbReference type="InterPro" id="IPR048307">
    <property type="entry name" value="STT3_N"/>
</dbReference>
<keyword evidence="13 17" id="KW-0472">Membrane</keyword>
<evidence type="ECO:0000256" key="14">
    <source>
        <dbReference type="ARBA" id="ARBA00023211"/>
    </source>
</evidence>
<feature type="transmembrane region" description="Helical" evidence="17">
    <location>
        <begin position="347"/>
        <end position="368"/>
    </location>
</feature>
<evidence type="ECO:0000256" key="5">
    <source>
        <dbReference type="ARBA" id="ARBA00010810"/>
    </source>
</evidence>
<feature type="region of interest" description="Disordered" evidence="16">
    <location>
        <begin position="1"/>
        <end position="25"/>
    </location>
</feature>
<evidence type="ECO:0000256" key="17">
    <source>
        <dbReference type="SAM" id="Phobius"/>
    </source>
</evidence>
<feature type="domain" description="STT3/PglB/AglB core" evidence="19">
    <location>
        <begin position="601"/>
        <end position="656"/>
    </location>
</feature>
<dbReference type="Pfam" id="PF21436">
    <property type="entry name" value="STT3-PglB_core"/>
    <property type="match status" value="1"/>
</dbReference>
<dbReference type="EMBL" id="QSBY01000005">
    <property type="protein sequence ID" value="RHW72308.1"/>
    <property type="molecule type" value="Genomic_DNA"/>
</dbReference>
<evidence type="ECO:0000256" key="1">
    <source>
        <dbReference type="ARBA" id="ARBA00001936"/>
    </source>
</evidence>
<dbReference type="AlphaFoldDB" id="A0A3L6L805"/>
<keyword evidence="14" id="KW-0464">Manganese</keyword>
<evidence type="ECO:0000256" key="13">
    <source>
        <dbReference type="ARBA" id="ARBA00023136"/>
    </source>
</evidence>
<keyword evidence="9 17" id="KW-0812">Transmembrane</keyword>
<reference evidence="20 21" key="1">
    <citation type="submission" date="2018-09" db="EMBL/GenBank/DDBJ databases">
        <title>whole genome sequence of T. equiperdum IVM-t1 strain.</title>
        <authorList>
            <person name="Suganuma K."/>
        </authorList>
    </citation>
    <scope>NUCLEOTIDE SEQUENCE [LARGE SCALE GENOMIC DNA]</scope>
    <source>
        <strain evidence="20 21">IVM-t1</strain>
    </source>
</reference>
<evidence type="ECO:0000256" key="15">
    <source>
        <dbReference type="ARBA" id="ARBA00048829"/>
    </source>
</evidence>
<sequence length="821" mass="92246">MTKGGKVAVTKGSAQSDGAGEGGMSKAKSSTTFVATGGGSLPAWALKAVSTIVSAVILIYSVHRAYDIRLTSVRLYGELIHEFDPWFNYRATQYLSDNGWRAFFQWYDYMSWYPLGRPVGTTIFPGMQLTGVAIHRVLEMLGRGMSINNICVYIPAWFGSIATVLAALIAYESSNSLSVMAFTAYFFSIVPAHLMRSMAGEFDNECVAMAAMLLTFYMWVRSLRSSSSWPIGALAGVAYGYMVSTWGGYIFVLNMVAFHASVCVLLDWARGTYSVSLLRAYSLFFVIGTALAICVPPVEWTPFRSLEQLTALFVFVFMWALHYSEYLRERARAPIHSSKALQIRARIFMGTLSLLLIVAIYLFSTGYFRSFSSRVRALFVKHTRTGNPLVDSVAEHRPTTAGAFLRHLHVCYNGWIIGFFFMSVSCFFHCTPGMSFLLLYSILAYYFSLKMSRLLLLSAPVASILTGYVVGSIVDLAADCFAASGTEHADSKEHQGKARGKGQKRQITVECGCHNPFYKLWCNSFSSRLVVGKFFVVVVLAICGPTFLGSEFRAHCERFSLSVANPRIISSIRHSGKLVLADDYYVSYLWLRNNTPEDARILSWWDYGYQITGIGNRTTLADGNTWNHEHIATIGKMLTSPVKESHALIRHLADYVLIWSGQDGSDLRKSRHMARIGNSVYRDMCSEDDPLCRQFGFYSGDLSKPTPMMQRSLLYNLHRFGTDGGKTQLDKNMFQLAYVSKYGLVKIYKVMNVSEESKAWVADPKNRVCDPPGSWICAGQYPPAKEIQDMLAKRIDYEQLEDFNRRNRSDAYYRAYMRQMG</sequence>
<evidence type="ECO:0000256" key="6">
    <source>
        <dbReference type="ARBA" id="ARBA00012605"/>
    </source>
</evidence>
<dbReference type="InterPro" id="IPR003674">
    <property type="entry name" value="Oligo_trans_STT3"/>
</dbReference>
<keyword evidence="10" id="KW-0479">Metal-binding</keyword>
<dbReference type="Proteomes" id="UP000266743">
    <property type="component" value="Chromosome 5"/>
</dbReference>
<evidence type="ECO:0000259" key="18">
    <source>
        <dbReference type="Pfam" id="PF02516"/>
    </source>
</evidence>
<feature type="transmembrane region" description="Helical" evidence="17">
    <location>
        <begin position="202"/>
        <end position="220"/>
    </location>
</feature>
<dbReference type="InterPro" id="IPR048999">
    <property type="entry name" value="STT3-PglB_core"/>
</dbReference>
<keyword evidence="8 20" id="KW-0808">Transferase</keyword>
<evidence type="ECO:0000256" key="8">
    <source>
        <dbReference type="ARBA" id="ARBA00022679"/>
    </source>
</evidence>
<feature type="domain" description="Oligosaccharyl transferase STT3 N-terminal" evidence="18">
    <location>
        <begin position="73"/>
        <end position="460"/>
    </location>
</feature>
<name>A0A3L6L805_9TRYP</name>
<dbReference type="GO" id="GO:0016020">
    <property type="term" value="C:membrane"/>
    <property type="evidence" value="ECO:0007669"/>
    <property type="project" value="InterPro"/>
</dbReference>
<feature type="transmembrane region" description="Helical" evidence="17">
    <location>
        <begin position="150"/>
        <end position="171"/>
    </location>
</feature>
<comment type="cofactor">
    <cofactor evidence="1">
        <name>Mn(2+)</name>
        <dbReference type="ChEBI" id="CHEBI:29035"/>
    </cofactor>
</comment>
<evidence type="ECO:0000256" key="7">
    <source>
        <dbReference type="ARBA" id="ARBA00022676"/>
    </source>
</evidence>
<dbReference type="PANTHER" id="PTHR13872:SF1">
    <property type="entry name" value="DOLICHYL-DIPHOSPHOOLIGOSACCHARIDE--PROTEIN GLYCOSYLTRANSFERASE SUBUNIT STT3B"/>
    <property type="match status" value="1"/>
</dbReference>
<dbReference type="GO" id="GO:0046872">
    <property type="term" value="F:metal ion binding"/>
    <property type="evidence" value="ECO:0007669"/>
    <property type="project" value="UniProtKB-KW"/>
</dbReference>
<evidence type="ECO:0000256" key="2">
    <source>
        <dbReference type="ARBA" id="ARBA00001946"/>
    </source>
</evidence>
<comment type="caution">
    <text evidence="20">The sequence shown here is derived from an EMBL/GenBank/DDBJ whole genome shotgun (WGS) entry which is preliminary data.</text>
</comment>
<keyword evidence="11" id="KW-0460">Magnesium</keyword>
<feature type="transmembrane region" description="Helical" evidence="17">
    <location>
        <begin position="278"/>
        <end position="298"/>
    </location>
</feature>
<dbReference type="PANTHER" id="PTHR13872">
    <property type="entry name" value="DOLICHYL-DIPHOSPHOOLIGOSACCHARIDE--PROTEIN GLYCOSYLTRANSFERASE SUBUNIT"/>
    <property type="match status" value="1"/>
</dbReference>
<protein>
    <recommendedName>
        <fullName evidence="6">dolichyl-diphosphooligosaccharide--protein glycotransferase</fullName>
        <ecNumber evidence="6">2.4.99.18</ecNumber>
    </recommendedName>
</protein>
<feature type="transmembrane region" description="Helical" evidence="17">
    <location>
        <begin position="529"/>
        <end position="548"/>
    </location>
</feature>
<evidence type="ECO:0000256" key="4">
    <source>
        <dbReference type="ARBA" id="ARBA00004922"/>
    </source>
</evidence>
<evidence type="ECO:0000313" key="20">
    <source>
        <dbReference type="EMBL" id="RHW72308.1"/>
    </source>
</evidence>
<feature type="transmembrane region" description="Helical" evidence="17">
    <location>
        <begin position="310"/>
        <end position="327"/>
    </location>
</feature>
<comment type="similarity">
    <text evidence="5">Belongs to the STT3 family.</text>
</comment>
<accession>A0A3L6L805</accession>
<dbReference type="FunFam" id="3.40.50.12610:FF:000003">
    <property type="entry name" value="Oligosaccharyl transferase-like protein"/>
    <property type="match status" value="1"/>
</dbReference>
<evidence type="ECO:0000256" key="3">
    <source>
        <dbReference type="ARBA" id="ARBA00004127"/>
    </source>
</evidence>
<feature type="transmembrane region" description="Helical" evidence="17">
    <location>
        <begin position="246"/>
        <end position="266"/>
    </location>
</feature>
<proteinExistence type="inferred from homology"/>
<gene>
    <name evidence="20" type="ORF">DPX39_050014200</name>
</gene>
<feature type="transmembrane region" description="Helical" evidence="17">
    <location>
        <begin position="414"/>
        <end position="447"/>
    </location>
</feature>
<feature type="transmembrane region" description="Helical" evidence="17">
    <location>
        <begin position="454"/>
        <end position="474"/>
    </location>
</feature>
<comment type="subcellular location">
    <subcellularLocation>
        <location evidence="3">Endomembrane system</location>
        <topology evidence="3">Multi-pass membrane protein</topology>
    </subcellularLocation>
</comment>
<keyword evidence="12 17" id="KW-1133">Transmembrane helix</keyword>
<keyword evidence="7" id="KW-0328">Glycosyltransferase</keyword>
<dbReference type="GO" id="GO:0012505">
    <property type="term" value="C:endomembrane system"/>
    <property type="evidence" value="ECO:0007669"/>
    <property type="project" value="UniProtKB-SubCell"/>
</dbReference>
<feature type="transmembrane region" description="Helical" evidence="17">
    <location>
        <begin position="44"/>
        <end position="62"/>
    </location>
</feature>
<comment type="pathway">
    <text evidence="4">Protein modification; protein glycosylation.</text>
</comment>
<dbReference type="EC" id="2.4.99.18" evidence="6"/>
<dbReference type="UniPathway" id="UPA00378"/>